<dbReference type="GO" id="GO:0022857">
    <property type="term" value="F:transmembrane transporter activity"/>
    <property type="evidence" value="ECO:0007669"/>
    <property type="project" value="InterPro"/>
</dbReference>
<evidence type="ECO:0000313" key="10">
    <source>
        <dbReference type="Proteomes" id="UP000515511"/>
    </source>
</evidence>
<feature type="transmembrane region" description="Helical" evidence="8">
    <location>
        <begin position="123"/>
        <end position="141"/>
    </location>
</feature>
<dbReference type="PANTHER" id="PTHR31806">
    <property type="entry name" value="PURINE-CYTOSINE PERMEASE FCY2-RELATED"/>
    <property type="match status" value="1"/>
</dbReference>
<feature type="transmembrane region" description="Helical" evidence="8">
    <location>
        <begin position="65"/>
        <end position="83"/>
    </location>
</feature>
<comment type="similarity">
    <text evidence="2 7">Belongs to the purine-cytosine permease (2.A.39) family.</text>
</comment>
<evidence type="ECO:0000256" key="2">
    <source>
        <dbReference type="ARBA" id="ARBA00008974"/>
    </source>
</evidence>
<dbReference type="Pfam" id="PF02133">
    <property type="entry name" value="Transp_cyt_pur"/>
    <property type="match status" value="1"/>
</dbReference>
<protein>
    <submittedName>
        <fullName evidence="9">Nitrate reductase</fullName>
    </submittedName>
</protein>
<reference evidence="10" key="1">
    <citation type="submission" date="2019-09" db="EMBL/GenBank/DDBJ databases">
        <title>Antimicrobial potential of Antarctic Bacteria.</title>
        <authorList>
            <person name="Benaud N."/>
            <person name="Edwards R.J."/>
            <person name="Ferrari B.C."/>
        </authorList>
    </citation>
    <scope>NUCLEOTIDE SEQUENCE [LARGE SCALE GENOMIC DNA]</scope>
    <source>
        <strain evidence="10">INR9</strain>
    </source>
</reference>
<accession>A0A7G6YA33</accession>
<organism evidence="9 10">
    <name type="scientific">Leifsonia shinshuensis</name>
    <dbReference type="NCBI Taxonomy" id="150026"/>
    <lineage>
        <taxon>Bacteria</taxon>
        <taxon>Bacillati</taxon>
        <taxon>Actinomycetota</taxon>
        <taxon>Actinomycetes</taxon>
        <taxon>Micrococcales</taxon>
        <taxon>Microbacteriaceae</taxon>
        <taxon>Leifsonia</taxon>
    </lineage>
</organism>
<dbReference type="Proteomes" id="UP000515511">
    <property type="component" value="Chromosome"/>
</dbReference>
<comment type="subcellular location">
    <subcellularLocation>
        <location evidence="1">Membrane</location>
        <topology evidence="1">Multi-pass membrane protein</topology>
    </subcellularLocation>
</comment>
<evidence type="ECO:0000256" key="1">
    <source>
        <dbReference type="ARBA" id="ARBA00004141"/>
    </source>
</evidence>
<evidence type="ECO:0000256" key="4">
    <source>
        <dbReference type="ARBA" id="ARBA00022692"/>
    </source>
</evidence>
<evidence type="ECO:0000256" key="6">
    <source>
        <dbReference type="ARBA" id="ARBA00023136"/>
    </source>
</evidence>
<dbReference type="EMBL" id="CP043641">
    <property type="protein sequence ID" value="QNE35348.1"/>
    <property type="molecule type" value="Genomic_DNA"/>
</dbReference>
<feature type="transmembrane region" description="Helical" evidence="8">
    <location>
        <begin position="36"/>
        <end position="59"/>
    </location>
</feature>
<evidence type="ECO:0000256" key="3">
    <source>
        <dbReference type="ARBA" id="ARBA00022448"/>
    </source>
</evidence>
<dbReference type="PIRSF" id="PIRSF002744">
    <property type="entry name" value="Pur-cyt_permease"/>
    <property type="match status" value="1"/>
</dbReference>
<feature type="transmembrane region" description="Helical" evidence="8">
    <location>
        <begin position="310"/>
        <end position="327"/>
    </location>
</feature>
<feature type="transmembrane region" description="Helical" evidence="8">
    <location>
        <begin position="401"/>
        <end position="425"/>
    </location>
</feature>
<evidence type="ECO:0000256" key="5">
    <source>
        <dbReference type="ARBA" id="ARBA00022989"/>
    </source>
</evidence>
<dbReference type="Gene3D" id="1.10.4160.10">
    <property type="entry name" value="Hydantoin permease"/>
    <property type="match status" value="1"/>
</dbReference>
<evidence type="ECO:0000256" key="8">
    <source>
        <dbReference type="SAM" id="Phobius"/>
    </source>
</evidence>
<gene>
    <name evidence="9" type="ORF">F1C12_09555</name>
</gene>
<dbReference type="AlphaFoldDB" id="A0A7G6YA33"/>
<dbReference type="InterPro" id="IPR026030">
    <property type="entry name" value="Pur-cyt_permease_Fcy2/21/22"/>
</dbReference>
<name>A0A7G6YA33_9MICO</name>
<feature type="transmembrane region" description="Helical" evidence="8">
    <location>
        <begin position="177"/>
        <end position="199"/>
    </location>
</feature>
<keyword evidence="5 8" id="KW-1133">Transmembrane helix</keyword>
<keyword evidence="6 7" id="KW-0472">Membrane</keyword>
<dbReference type="PANTHER" id="PTHR31806:SF1">
    <property type="entry name" value="PURINE-CYTOSINE PERMEASE FCY2-RELATED"/>
    <property type="match status" value="1"/>
</dbReference>
<feature type="transmembrane region" description="Helical" evidence="8">
    <location>
        <begin position="360"/>
        <end position="381"/>
    </location>
</feature>
<feature type="transmembrane region" description="Helical" evidence="8">
    <location>
        <begin position="153"/>
        <end position="171"/>
    </location>
</feature>
<dbReference type="RefSeq" id="WP_185278509.1">
    <property type="nucleotide sequence ID" value="NZ_CP043641.1"/>
</dbReference>
<feature type="transmembrane region" description="Helical" evidence="8">
    <location>
        <begin position="211"/>
        <end position="231"/>
    </location>
</feature>
<proteinExistence type="inferred from homology"/>
<feature type="transmembrane region" description="Helical" evidence="8">
    <location>
        <begin position="334"/>
        <end position="354"/>
    </location>
</feature>
<feature type="transmembrane region" description="Helical" evidence="8">
    <location>
        <begin position="437"/>
        <end position="459"/>
    </location>
</feature>
<dbReference type="GO" id="GO:0005886">
    <property type="term" value="C:plasma membrane"/>
    <property type="evidence" value="ECO:0007669"/>
    <property type="project" value="TreeGrafter"/>
</dbReference>
<keyword evidence="4 8" id="KW-0812">Transmembrane</keyword>
<keyword evidence="3 7" id="KW-0813">Transport</keyword>
<dbReference type="KEGG" id="lse:F1C12_09555"/>
<evidence type="ECO:0000313" key="9">
    <source>
        <dbReference type="EMBL" id="QNE35348.1"/>
    </source>
</evidence>
<dbReference type="InterPro" id="IPR001248">
    <property type="entry name" value="Pur-cyt_permease"/>
</dbReference>
<evidence type="ECO:0000256" key="7">
    <source>
        <dbReference type="PIRNR" id="PIRNR002744"/>
    </source>
</evidence>
<feature type="transmembrane region" description="Helical" evidence="8">
    <location>
        <begin position="283"/>
        <end position="304"/>
    </location>
</feature>
<sequence length="488" mass="51295">MSSIEVLDKDRAGRIESHGTDYVNDTERRGKPRELFGVWAGSNVAYLYFVLGSLLIIFGLNVWEAIAVVLAGNLLWVGVGYLATSGPAAGSPSEVIARAFFGVNGNRIVAFISGWMVGVLYEAINLSVGALAGFAFVQQFVGTAPAFVKISIVVALAIATFTISVFGHGTIIKLGPWFTWILLTALIVLAWFVITHANFGYVPKGGGLSGGALWATAAAGFAIIASAPLSWPVGADYSRYLPRTTSAKSVAFWTAFGGFIPATGIAILGVLAATVVDMSNPETAIAGLVPSWFYVIFLLVIILGSVFNNALTAYSTGLALLAAGIPWRRSRTVIFDAVVAVGVTLYALFISNFLDTLSGLLEVSITVLAPYMAIYAVDIYLRRNRYDGPGLQDMTRKSAHWHTGGFNLAGFIALLVGAVGSLMFVNTTFWVGPLASALGGADLSVFVGGILGGGIYAAATARKLRAHSDAALHATVRPQPAGDGQVTL</sequence>
<feature type="transmembrane region" description="Helical" evidence="8">
    <location>
        <begin position="251"/>
        <end position="276"/>
    </location>
</feature>